<dbReference type="AlphaFoldDB" id="A0A644WN78"/>
<evidence type="ECO:0000259" key="1">
    <source>
        <dbReference type="Pfam" id="PF26395"/>
    </source>
</evidence>
<sequence>MGMKFFNKQKPNVSAQIGAMKSKYPQFKAKHLSNDKVTFIGDLLIKPELPVYTVSVEYRGTLSPKVHVIEPKLVENPPHFYKNTESLCLYHSDDFKWDSRKLIAKEIMSWTIAWLYFYEAWLQTGRWLGPESHHAPNTIKEDKDD</sequence>
<feature type="domain" description="Type II CBASS E2 protein" evidence="1">
    <location>
        <begin position="16"/>
        <end position="133"/>
    </location>
</feature>
<dbReference type="EMBL" id="VSSQ01001082">
    <property type="protein sequence ID" value="MPM04918.1"/>
    <property type="molecule type" value="Genomic_DNA"/>
</dbReference>
<gene>
    <name evidence="2" type="ORF">SDC9_51199</name>
</gene>
<protein>
    <recommendedName>
        <fullName evidence="1">Type II CBASS E2 protein domain-containing protein</fullName>
    </recommendedName>
</protein>
<comment type="caution">
    <text evidence="2">The sequence shown here is derived from an EMBL/GenBank/DDBJ whole genome shotgun (WGS) entry which is preliminary data.</text>
</comment>
<proteinExistence type="predicted"/>
<name>A0A644WN78_9ZZZZ</name>
<accession>A0A644WN78</accession>
<reference evidence="2" key="1">
    <citation type="submission" date="2019-08" db="EMBL/GenBank/DDBJ databases">
        <authorList>
            <person name="Kucharzyk K."/>
            <person name="Murdoch R.W."/>
            <person name="Higgins S."/>
            <person name="Loffler F."/>
        </authorList>
    </citation>
    <scope>NUCLEOTIDE SEQUENCE</scope>
</reference>
<organism evidence="2">
    <name type="scientific">bioreactor metagenome</name>
    <dbReference type="NCBI Taxonomy" id="1076179"/>
    <lineage>
        <taxon>unclassified sequences</taxon>
        <taxon>metagenomes</taxon>
        <taxon>ecological metagenomes</taxon>
    </lineage>
</organism>
<dbReference type="InterPro" id="IPR058588">
    <property type="entry name" value="E2-CBASS"/>
</dbReference>
<dbReference type="Pfam" id="PF26395">
    <property type="entry name" value="E2-CBASS"/>
    <property type="match status" value="1"/>
</dbReference>
<evidence type="ECO:0000313" key="2">
    <source>
        <dbReference type="EMBL" id="MPM04918.1"/>
    </source>
</evidence>